<dbReference type="KEGG" id="fmr:Fuma_04443"/>
<evidence type="ECO:0000313" key="2">
    <source>
        <dbReference type="Proteomes" id="UP000187735"/>
    </source>
</evidence>
<name>A0A1P8WL66_9PLAN</name>
<dbReference type="STRING" id="1891926.Fuma_04443"/>
<protein>
    <recommendedName>
        <fullName evidence="3">DUF4194 domain-containing protein</fullName>
    </recommendedName>
</protein>
<dbReference type="Pfam" id="PF13835">
    <property type="entry name" value="DUF4194"/>
    <property type="match status" value="1"/>
</dbReference>
<dbReference type="AlphaFoldDB" id="A0A1P8WL66"/>
<evidence type="ECO:0008006" key="3">
    <source>
        <dbReference type="Google" id="ProtNLM"/>
    </source>
</evidence>
<dbReference type="EMBL" id="CP017641">
    <property type="protein sequence ID" value="APZ94804.1"/>
    <property type="molecule type" value="Genomic_DNA"/>
</dbReference>
<keyword evidence="2" id="KW-1185">Reference proteome</keyword>
<dbReference type="RefSeq" id="WP_077026059.1">
    <property type="nucleotide sequence ID" value="NZ_CP017641.1"/>
</dbReference>
<gene>
    <name evidence="1" type="ORF">Fuma_04443</name>
</gene>
<organism evidence="1 2">
    <name type="scientific">Fuerstiella marisgermanici</name>
    <dbReference type="NCBI Taxonomy" id="1891926"/>
    <lineage>
        <taxon>Bacteria</taxon>
        <taxon>Pseudomonadati</taxon>
        <taxon>Planctomycetota</taxon>
        <taxon>Planctomycetia</taxon>
        <taxon>Planctomycetales</taxon>
        <taxon>Planctomycetaceae</taxon>
        <taxon>Fuerstiella</taxon>
    </lineage>
</organism>
<reference evidence="1 2" key="1">
    <citation type="journal article" date="2016" name="Front. Microbiol.">
        <title>Fuerstia marisgermanicae gen. nov., sp. nov., an Unusual Member of the Phylum Planctomycetes from the German Wadden Sea.</title>
        <authorList>
            <person name="Kohn T."/>
            <person name="Heuer A."/>
            <person name="Jogler M."/>
            <person name="Vollmers J."/>
            <person name="Boedeker C."/>
            <person name="Bunk B."/>
            <person name="Rast P."/>
            <person name="Borchert D."/>
            <person name="Glockner I."/>
            <person name="Freese H.M."/>
            <person name="Klenk H.P."/>
            <person name="Overmann J."/>
            <person name="Kaster A.K."/>
            <person name="Rohde M."/>
            <person name="Wiegand S."/>
            <person name="Jogler C."/>
        </authorList>
    </citation>
    <scope>NUCLEOTIDE SEQUENCE [LARGE SCALE GENOMIC DNA]</scope>
    <source>
        <strain evidence="1 2">NH11</strain>
    </source>
</reference>
<accession>A0A1P8WL66</accession>
<sequence>MDTPTENIPEYREWSDAAVRLLQGVVYLEDGKPWDLLLRNVTPLENYFSLIGLQLIIDESEGFAFLRQRSSEELPEGYDALPKLFRRSRLSYDATLLTILLREELRRFEEEEVHDQRCVVSGDELFEQWKAFYPRDHDEVKLRKALSAAIRTLNGLKFVRRFGQGTDDWEIRRILKAKLIAADLEAVKNQFEAAFKRRSGNSGKAEEGERGD</sequence>
<dbReference type="OrthoDB" id="5295172at2"/>
<proteinExistence type="predicted"/>
<dbReference type="Proteomes" id="UP000187735">
    <property type="component" value="Chromosome"/>
</dbReference>
<dbReference type="InterPro" id="IPR025449">
    <property type="entry name" value="JetB"/>
</dbReference>
<evidence type="ECO:0000313" key="1">
    <source>
        <dbReference type="EMBL" id="APZ94804.1"/>
    </source>
</evidence>